<dbReference type="PROSITE" id="PS51194">
    <property type="entry name" value="HELICASE_CTER"/>
    <property type="match status" value="1"/>
</dbReference>
<dbReference type="GO" id="GO:0016787">
    <property type="term" value="F:hydrolase activity"/>
    <property type="evidence" value="ECO:0007669"/>
    <property type="project" value="UniProtKB-KW"/>
</dbReference>
<dbReference type="Pfam" id="PF00271">
    <property type="entry name" value="Helicase_C"/>
    <property type="match status" value="1"/>
</dbReference>
<evidence type="ECO:0000313" key="10">
    <source>
        <dbReference type="Proteomes" id="UP000076727"/>
    </source>
</evidence>
<dbReference type="Gene3D" id="3.40.50.300">
    <property type="entry name" value="P-loop containing nucleotide triphosphate hydrolases"/>
    <property type="match status" value="2"/>
</dbReference>
<dbReference type="GO" id="GO:0003724">
    <property type="term" value="F:RNA helicase activity"/>
    <property type="evidence" value="ECO:0007669"/>
    <property type="project" value="UniProtKB-EC"/>
</dbReference>
<dbReference type="PROSITE" id="PS51192">
    <property type="entry name" value="HELICASE_ATP_BIND_1"/>
    <property type="match status" value="1"/>
</dbReference>
<dbReference type="EC" id="3.6.4.13" evidence="5"/>
<evidence type="ECO:0000259" key="8">
    <source>
        <dbReference type="PROSITE" id="PS51194"/>
    </source>
</evidence>
<dbReference type="OrthoDB" id="193716at2759"/>
<dbReference type="GO" id="GO:0005524">
    <property type="term" value="F:ATP binding"/>
    <property type="evidence" value="ECO:0007669"/>
    <property type="project" value="UniProtKB-UniRule"/>
</dbReference>
<keyword evidence="1 5" id="KW-0547">Nucleotide-binding</keyword>
<feature type="region of interest" description="Disordered" evidence="6">
    <location>
        <begin position="42"/>
        <end position="67"/>
    </location>
</feature>
<dbReference type="CDD" id="cd18787">
    <property type="entry name" value="SF2_C_DEAD"/>
    <property type="match status" value="1"/>
</dbReference>
<dbReference type="InterPro" id="IPR011545">
    <property type="entry name" value="DEAD/DEAH_box_helicase_dom"/>
</dbReference>
<evidence type="ECO:0000256" key="4">
    <source>
        <dbReference type="ARBA" id="ARBA00022884"/>
    </source>
</evidence>
<dbReference type="SUPFAM" id="SSF52540">
    <property type="entry name" value="P-loop containing nucleoside triphosphate hydrolases"/>
    <property type="match status" value="1"/>
</dbReference>
<keyword evidence="2 5" id="KW-0378">Hydrolase</keyword>
<evidence type="ECO:0000256" key="5">
    <source>
        <dbReference type="RuleBase" id="RU365068"/>
    </source>
</evidence>
<dbReference type="Pfam" id="PF00270">
    <property type="entry name" value="DEAD"/>
    <property type="match status" value="1"/>
</dbReference>
<gene>
    <name evidence="9" type="ORF">DAEQUDRAFT_689125</name>
</gene>
<reference evidence="9 10" key="1">
    <citation type="journal article" date="2016" name="Mol. Biol. Evol.">
        <title>Comparative Genomics of Early-Diverging Mushroom-Forming Fungi Provides Insights into the Origins of Lignocellulose Decay Capabilities.</title>
        <authorList>
            <person name="Nagy L.G."/>
            <person name="Riley R."/>
            <person name="Tritt A."/>
            <person name="Adam C."/>
            <person name="Daum C."/>
            <person name="Floudas D."/>
            <person name="Sun H."/>
            <person name="Yadav J.S."/>
            <person name="Pangilinan J."/>
            <person name="Larsson K.H."/>
            <person name="Matsuura K."/>
            <person name="Barry K."/>
            <person name="Labutti K."/>
            <person name="Kuo R."/>
            <person name="Ohm R.A."/>
            <person name="Bhattacharya S.S."/>
            <person name="Shirouzu T."/>
            <person name="Yoshinaga Y."/>
            <person name="Martin F.M."/>
            <person name="Grigoriev I.V."/>
            <person name="Hibbett D.S."/>
        </authorList>
    </citation>
    <scope>NUCLEOTIDE SEQUENCE [LARGE SCALE GENOMIC DNA]</scope>
    <source>
        <strain evidence="9 10">L-15889</strain>
    </source>
</reference>
<evidence type="ECO:0000256" key="3">
    <source>
        <dbReference type="ARBA" id="ARBA00022840"/>
    </source>
</evidence>
<protein>
    <recommendedName>
        <fullName evidence="5">ATP-dependent RNA helicase</fullName>
        <ecNumber evidence="5">3.6.4.13</ecNumber>
    </recommendedName>
</protein>
<feature type="compositionally biased region" description="Basic and acidic residues" evidence="6">
    <location>
        <begin position="631"/>
        <end position="725"/>
    </location>
</feature>
<keyword evidence="5" id="KW-0347">Helicase</keyword>
<evidence type="ECO:0000313" key="9">
    <source>
        <dbReference type="EMBL" id="KZT70451.1"/>
    </source>
</evidence>
<comment type="catalytic activity">
    <reaction evidence="5">
        <text>ATP + H2O = ADP + phosphate + H(+)</text>
        <dbReference type="Rhea" id="RHEA:13065"/>
        <dbReference type="ChEBI" id="CHEBI:15377"/>
        <dbReference type="ChEBI" id="CHEBI:15378"/>
        <dbReference type="ChEBI" id="CHEBI:30616"/>
        <dbReference type="ChEBI" id="CHEBI:43474"/>
        <dbReference type="ChEBI" id="CHEBI:456216"/>
        <dbReference type="EC" id="3.6.4.13"/>
    </reaction>
</comment>
<comment type="similarity">
    <text evidence="5">Belongs to the DEAD box helicase family.</text>
</comment>
<dbReference type="Proteomes" id="UP000076727">
    <property type="component" value="Unassembled WGS sequence"/>
</dbReference>
<sequence length="725" mass="80441">MMTASLWARAVRVPTVNLSRAAATRGVQRPTVSRRWLSAATATATQEVADGPSATAPDAPSEDTETPAFSTLKGHISNHTLKAIVDKPFKLTNMSPVQAAVLPLLPGLSEPYSADSEEPRDLLVRAKTGTGKTLAFLVPAIEARIRALNTHGEQAVTDAGAPADKYTQERAIRHLARTQAGCLVISPTRELATQIANEALRLSSHHSGFEVRLFVGGNSKQGQLRDWHKGRKDIVVGTPGRIRDILENEPAVREGLAEAKLLILDEADTLLEMGFRDDLDAIVSMLPQGPERQTFMFSATVSPQIRQIARTYLGKDHKYINCVDDSAPPTNLSIPQFHTVLPEEGDQLPHVLRLLAHDQLTHGTKSKTIIFTPTTKMTQLYSTLLRNLRSTLPTDRAMYVHEIHSKLSQAGRDRAARGFREAGHSPSVLVTSDISARGLDYPGVTRVIQIGVPSSADAYVHRAGRTGRGKDAGSGRVDLVLMPWEVGYVTWQLTEMPLKPQTTTELEKQVRELAERFDNDELAVNLGKARKPYTPVLEGMQEQIKALQGMLDEAAVTETMMSLLGYYGTRTGDLRVQGSVVVQGLKNWTTLTMGLPEPPYISANMLEKTGLGRKSKPDSPQRSRFQPRGQPHWEGRGRQSTRDELRGFDRTARRQEGRDEERGYERRSRAYSDKAGRAYGSESRRYGNDRESRGYDNDRESRGYDRPSRGYGRETRERESDPDRD</sequence>
<dbReference type="InterPro" id="IPR001650">
    <property type="entry name" value="Helicase_C-like"/>
</dbReference>
<dbReference type="InterPro" id="IPR014001">
    <property type="entry name" value="Helicase_ATP-bd"/>
</dbReference>
<evidence type="ECO:0000256" key="6">
    <source>
        <dbReference type="SAM" id="MobiDB-lite"/>
    </source>
</evidence>
<dbReference type="InterPro" id="IPR027417">
    <property type="entry name" value="P-loop_NTPase"/>
</dbReference>
<evidence type="ECO:0000256" key="1">
    <source>
        <dbReference type="ARBA" id="ARBA00022741"/>
    </source>
</evidence>
<feature type="region of interest" description="Disordered" evidence="6">
    <location>
        <begin position="610"/>
        <end position="725"/>
    </location>
</feature>
<comment type="function">
    <text evidence="5">RNA helicase.</text>
</comment>
<keyword evidence="10" id="KW-1185">Reference proteome</keyword>
<feature type="domain" description="Helicase C-terminal" evidence="8">
    <location>
        <begin position="333"/>
        <end position="514"/>
    </location>
</feature>
<comment type="domain">
    <text evidence="5">The Q motif is unique to and characteristic of the DEAD box family of RNA helicases and controls ATP binding and hydrolysis.</text>
</comment>
<evidence type="ECO:0000256" key="2">
    <source>
        <dbReference type="ARBA" id="ARBA00022801"/>
    </source>
</evidence>
<dbReference type="SMART" id="SM00487">
    <property type="entry name" value="DEXDc"/>
    <property type="match status" value="1"/>
</dbReference>
<dbReference type="SMART" id="SM00490">
    <property type="entry name" value="HELICc"/>
    <property type="match status" value="1"/>
</dbReference>
<dbReference type="STRING" id="1314783.A0A165R8V9"/>
<dbReference type="GO" id="GO:0003723">
    <property type="term" value="F:RNA binding"/>
    <property type="evidence" value="ECO:0007669"/>
    <property type="project" value="UniProtKB-UniRule"/>
</dbReference>
<dbReference type="PANTHER" id="PTHR24031">
    <property type="entry name" value="RNA HELICASE"/>
    <property type="match status" value="1"/>
</dbReference>
<keyword evidence="4 5" id="KW-0694">RNA-binding</keyword>
<name>A0A165R8V9_9APHY</name>
<organism evidence="9 10">
    <name type="scientific">Daedalea quercina L-15889</name>
    <dbReference type="NCBI Taxonomy" id="1314783"/>
    <lineage>
        <taxon>Eukaryota</taxon>
        <taxon>Fungi</taxon>
        <taxon>Dikarya</taxon>
        <taxon>Basidiomycota</taxon>
        <taxon>Agaricomycotina</taxon>
        <taxon>Agaricomycetes</taxon>
        <taxon>Polyporales</taxon>
        <taxon>Fomitopsis</taxon>
    </lineage>
</organism>
<keyword evidence="3 5" id="KW-0067">ATP-binding</keyword>
<dbReference type="EMBL" id="KV429051">
    <property type="protein sequence ID" value="KZT70451.1"/>
    <property type="molecule type" value="Genomic_DNA"/>
</dbReference>
<proteinExistence type="inferred from homology"/>
<accession>A0A165R8V9</accession>
<feature type="domain" description="Helicase ATP-binding" evidence="7">
    <location>
        <begin position="113"/>
        <end position="319"/>
    </location>
</feature>
<dbReference type="AlphaFoldDB" id="A0A165R8V9"/>
<evidence type="ECO:0000259" key="7">
    <source>
        <dbReference type="PROSITE" id="PS51192"/>
    </source>
</evidence>